<keyword evidence="6" id="KW-0804">Transcription</keyword>
<evidence type="ECO:0000256" key="3">
    <source>
        <dbReference type="ARBA" id="ARBA00022771"/>
    </source>
</evidence>
<feature type="compositionally biased region" description="Basic and acidic residues" evidence="7">
    <location>
        <begin position="1043"/>
        <end position="1055"/>
    </location>
</feature>
<evidence type="ECO:0000259" key="8">
    <source>
        <dbReference type="Pfam" id="PF09733"/>
    </source>
</evidence>
<feature type="region of interest" description="Disordered" evidence="7">
    <location>
        <begin position="1327"/>
        <end position="1378"/>
    </location>
</feature>
<dbReference type="EMBL" id="NCSJ02000036">
    <property type="protein sequence ID" value="RFU33402.1"/>
    <property type="molecule type" value="Genomic_DNA"/>
</dbReference>
<feature type="compositionally biased region" description="Basic and acidic residues" evidence="7">
    <location>
        <begin position="1080"/>
        <end position="1113"/>
    </location>
</feature>
<feature type="region of interest" description="Disordered" evidence="7">
    <location>
        <begin position="38"/>
        <end position="115"/>
    </location>
</feature>
<evidence type="ECO:0000313" key="10">
    <source>
        <dbReference type="EMBL" id="RFU33402.1"/>
    </source>
</evidence>
<keyword evidence="4" id="KW-0862">Zinc</keyword>
<keyword evidence="2" id="KW-0479">Metal-binding</keyword>
<dbReference type="OMA" id="TIMSIAP"/>
<feature type="compositionally biased region" description="Low complexity" evidence="7">
    <location>
        <begin position="1157"/>
        <end position="1168"/>
    </location>
</feature>
<dbReference type="Pfam" id="PF23320">
    <property type="entry name" value="Zn_SUZ12"/>
    <property type="match status" value="1"/>
</dbReference>
<dbReference type="OrthoDB" id="166746at2759"/>
<reference evidence="10 11" key="1">
    <citation type="submission" date="2018-05" db="EMBL/GenBank/DDBJ databases">
        <title>Draft genome sequence of Scytalidium lignicola DSM 105466, a ubiquitous saprotrophic fungus.</title>
        <authorList>
            <person name="Buettner E."/>
            <person name="Gebauer A.M."/>
            <person name="Hofrichter M."/>
            <person name="Liers C."/>
            <person name="Kellner H."/>
        </authorList>
    </citation>
    <scope>NUCLEOTIDE SEQUENCE [LARGE SCALE GENOMIC DNA]</scope>
    <source>
        <strain evidence="10 11">DSM 105466</strain>
    </source>
</reference>
<comment type="caution">
    <text evidence="10">The sequence shown here is derived from an EMBL/GenBank/DDBJ whole genome shotgun (WGS) entry which is preliminary data.</text>
</comment>
<dbReference type="Pfam" id="PF09733">
    <property type="entry name" value="VEFS-Box"/>
    <property type="match status" value="1"/>
</dbReference>
<comment type="similarity">
    <text evidence="1">Belongs to the VEFS (VRN2-EMF2-FIS2-SU(Z)12) family.</text>
</comment>
<dbReference type="PANTHER" id="PTHR24216">
    <property type="entry name" value="PAXILLIN-RELATED"/>
    <property type="match status" value="1"/>
</dbReference>
<feature type="region of interest" description="Disordered" evidence="7">
    <location>
        <begin position="1420"/>
        <end position="1542"/>
    </location>
</feature>
<feature type="non-terminal residue" evidence="10">
    <location>
        <position position="1"/>
    </location>
</feature>
<feature type="compositionally biased region" description="Low complexity" evidence="7">
    <location>
        <begin position="618"/>
        <end position="635"/>
    </location>
</feature>
<evidence type="ECO:0000256" key="6">
    <source>
        <dbReference type="ARBA" id="ARBA00023163"/>
    </source>
</evidence>
<name>A0A3E2HJQ1_SCYLI</name>
<feature type="region of interest" description="Disordered" evidence="7">
    <location>
        <begin position="611"/>
        <end position="649"/>
    </location>
</feature>
<feature type="compositionally biased region" description="Basic and acidic residues" evidence="7">
    <location>
        <begin position="1451"/>
        <end position="1470"/>
    </location>
</feature>
<feature type="region of interest" description="Disordered" evidence="7">
    <location>
        <begin position="306"/>
        <end position="327"/>
    </location>
</feature>
<evidence type="ECO:0000256" key="7">
    <source>
        <dbReference type="SAM" id="MobiDB-lite"/>
    </source>
</evidence>
<dbReference type="InterPro" id="IPR019135">
    <property type="entry name" value="Polycomb_protein_VEFS-Box"/>
</dbReference>
<feature type="domain" description="Polycomb protein SUZ12-like zinc finger" evidence="9">
    <location>
        <begin position="503"/>
        <end position="541"/>
    </location>
</feature>
<accession>A0A3E2HJQ1</accession>
<feature type="compositionally biased region" description="Basic and acidic residues" evidence="7">
    <location>
        <begin position="987"/>
        <end position="1001"/>
    </location>
</feature>
<dbReference type="PANTHER" id="PTHR24216:SF65">
    <property type="entry name" value="PAXILLIN-LIKE PROTEIN 1"/>
    <property type="match status" value="1"/>
</dbReference>
<evidence type="ECO:0000313" key="11">
    <source>
        <dbReference type="Proteomes" id="UP000258309"/>
    </source>
</evidence>
<dbReference type="CDD" id="cd21552">
    <property type="entry name" value="VEFS-box_ctSUZ12-like"/>
    <property type="match status" value="1"/>
</dbReference>
<feature type="compositionally biased region" description="Polar residues" evidence="7">
    <location>
        <begin position="1474"/>
        <end position="1491"/>
    </location>
</feature>
<evidence type="ECO:0000256" key="1">
    <source>
        <dbReference type="ARBA" id="ARBA00007416"/>
    </source>
</evidence>
<feature type="region of interest" description="Disordered" evidence="7">
    <location>
        <begin position="941"/>
        <end position="1293"/>
    </location>
</feature>
<evidence type="ECO:0000259" key="9">
    <source>
        <dbReference type="Pfam" id="PF23320"/>
    </source>
</evidence>
<feature type="compositionally biased region" description="Polar residues" evidence="7">
    <location>
        <begin position="1280"/>
        <end position="1292"/>
    </location>
</feature>
<evidence type="ECO:0000256" key="2">
    <source>
        <dbReference type="ARBA" id="ARBA00022723"/>
    </source>
</evidence>
<sequence>MPIITAKGDAASSVWQYRHRSKPYLSRNVRRVIESLTMGSTLSHPSPSREAPPRQDVSLSDDEEDGSPRPAKRRRINHLDDAAPSLVQTQSSNRPSSNHSRNTSQGIRPPSFTTRRKGLDALLSKRTYPLVSNRNINQTPPSHSSNLTHTSDELVFQDPVIDFHRALRVEITRIMGKQNKDSEIPSSPSSLKTPINIKIRCSLILSYLNKDIDDTNVTQDYTQLYRTSKIGTIMSIAPDRDVTGADVILPEPFIIQADELYVNRKIKSSSKQGISKRRDAQYVFGLADKYRVDIWMEPVGYQKDWPPVLPDPKKKDSYESGQISKALDTGKASTQELRLFSTTSSVLDPERQSRPLDLKLTYETSKLKSLCALKVDINWSLPSSSGTPISKSPRADISPAKTLVAPRVSEAVSPPRSREDGATTPDSPNTPSGERARRRSNAPVSYNVKVLSDLAKGLPVSPVKLFKLREGRSPRTNSDIAKSTEDFSVIYTFGRADSAELGIKQQTVVSGFTCPFCNYKATCSDGLKIHLNTDHSKFRFHLRRSSPQRLAFFVDFSKQASRAILHKGIEQARTLQLNRPVTLFDLEKFLTGDDSWVKTRHGIQNDHWAEHSDHVHDSSSSGSPHNSRHSSPNTSNDTDEVMEVDVPAPKKSLPTRTRKVFYVPKTSKPLYDTVTRRLLKPGEEIPSSDDEKDEGWLHQKYRDIVLDYKDVTVEEKDYINQWNLSIVAAHLTSETHLTNAVLHFVEHNKIWFARKQSRKVEFGKHMEMFLMKGVIDQDCIHKCVEILKQGEKLAATIVEEEIPTPPSPSRQRGVLDCICCIPTEPPDRVICSGKASATAPGPHAPQTAIMAAKPPRPRISAFPEKLEFANKHIDTLIHETLPQNPQLLTVPTTNPYLATFPYENLRSPFDDDELKQQVQYITLLANTDRGVGFTEEYLLDETNGTPYGRDARSSTTTPNPSRDPKKPAVKLSLADYKSVKSGGRPTPKAEPRADEERKAEAAKNVPPPMKSHSATSREKAEVHGSVPDSLERSKKNGVSLWGKSEDKSSTKDKIKASPLPSSRSNVSDQTRISGLANGQNHDRKPPSADSRERKGHERNLSIEVKLPTKENMKHPLPPRPASPKLSSAAPREQKQKRPPEQDDSARRDKGSKTLPPNSKSQASSQNNSIRPSKPTSQESKLPPKPRSPIRTPVPHSSTASKKPYLSTPKSGEKKLGHKHTHSNVSLNSLPPLLSPLPPDLGESDRVGDIGFGSLEKKSRSDASPQKSRLGADLNSKKQKITSATASRDTTPSKIFVLPGLLSPTLPDIVEQELVRLQKLGAALTVEGRHELARQPDTPGVARKKPKPPSNAVTTKSSPQSSIPSNDQDRGEKAYSGGRKSLLVRISYKKRQAKDIERLLATKPVPNAQFKKLETERLAKAHPGVILPQTDEESEADIPLSRVASKTTSHKRPSDNDDRSEPPLKRTKGADSLEPSKSQRPTTPSMKPSATSVPPKVDLLATPKKGDSLKPVAMRKVDSTDSHARTPQMSTISTPVSAEKPRVNGDVRTPELERMKAEEGRYTQIGTKLKRKMDGILRTKEKNAPAVSESERKLGLCIGLESLAAYMIAFHARDRSNQIRQSPRDPTQWEQFMALWQFMDRSCRSFPLLYALVVQLGGISRGELNKLYVETKEAKYWEKICLNSKNRDAAWIQAHKSRQPILDLIPGIETLGPWSSVNDATSFTIAVLTAFSKKERLDWKKDTAF</sequence>
<keyword evidence="11" id="KW-1185">Reference proteome</keyword>
<evidence type="ECO:0000256" key="5">
    <source>
        <dbReference type="ARBA" id="ARBA00023015"/>
    </source>
</evidence>
<dbReference type="InterPro" id="IPR057540">
    <property type="entry name" value="Znf_SUZ12"/>
</dbReference>
<feature type="compositionally biased region" description="Basic and acidic residues" evidence="7">
    <location>
        <begin position="1131"/>
        <end position="1151"/>
    </location>
</feature>
<feature type="compositionally biased region" description="Polar residues" evidence="7">
    <location>
        <begin position="1059"/>
        <end position="1079"/>
    </location>
</feature>
<feature type="compositionally biased region" description="Polar residues" evidence="7">
    <location>
        <begin position="1169"/>
        <end position="1179"/>
    </location>
</feature>
<feature type="region of interest" description="Disordered" evidence="7">
    <location>
        <begin position="384"/>
        <end position="442"/>
    </location>
</feature>
<feature type="compositionally biased region" description="Low complexity" evidence="7">
    <location>
        <begin position="91"/>
        <end position="104"/>
    </location>
</feature>
<feature type="non-terminal residue" evidence="10">
    <location>
        <position position="1744"/>
    </location>
</feature>
<gene>
    <name evidence="10" type="ORF">B7463_g2913</name>
</gene>
<dbReference type="GO" id="GO:0008270">
    <property type="term" value="F:zinc ion binding"/>
    <property type="evidence" value="ECO:0007669"/>
    <property type="project" value="UniProtKB-KW"/>
</dbReference>
<protein>
    <submittedName>
        <fullName evidence="10">Uncharacterized protein</fullName>
    </submittedName>
</protein>
<proteinExistence type="inferred from homology"/>
<keyword evidence="5" id="KW-0805">Transcription regulation</keyword>
<feature type="compositionally biased region" description="Polar residues" evidence="7">
    <location>
        <begin position="1524"/>
        <end position="1535"/>
    </location>
</feature>
<keyword evidence="3" id="KW-0863">Zinc-finger</keyword>
<dbReference type="Proteomes" id="UP000258309">
    <property type="component" value="Unassembled WGS sequence"/>
</dbReference>
<feature type="compositionally biased region" description="Polar residues" evidence="7">
    <location>
        <begin position="1350"/>
        <end position="1365"/>
    </location>
</feature>
<organism evidence="10 11">
    <name type="scientific">Scytalidium lignicola</name>
    <name type="common">Hyphomycete</name>
    <dbReference type="NCBI Taxonomy" id="5539"/>
    <lineage>
        <taxon>Eukaryota</taxon>
        <taxon>Fungi</taxon>
        <taxon>Dikarya</taxon>
        <taxon>Ascomycota</taxon>
        <taxon>Pezizomycotina</taxon>
        <taxon>Leotiomycetes</taxon>
        <taxon>Leotiomycetes incertae sedis</taxon>
        <taxon>Scytalidium</taxon>
    </lineage>
</organism>
<feature type="compositionally biased region" description="Basic and acidic residues" evidence="7">
    <location>
        <begin position="1514"/>
        <end position="1523"/>
    </location>
</feature>
<feature type="domain" description="Polycomb protein VEFS-Box" evidence="8">
    <location>
        <begin position="687"/>
        <end position="777"/>
    </location>
</feature>
<evidence type="ECO:0000256" key="4">
    <source>
        <dbReference type="ARBA" id="ARBA00022833"/>
    </source>
</evidence>